<accession>A0A383EXJ4</accession>
<gene>
    <name evidence="1" type="ORF">METZ01_LOCUS513789</name>
</gene>
<evidence type="ECO:0000313" key="1">
    <source>
        <dbReference type="EMBL" id="SVE60935.1"/>
    </source>
</evidence>
<feature type="non-terminal residue" evidence="1">
    <location>
        <position position="229"/>
    </location>
</feature>
<feature type="non-terminal residue" evidence="1">
    <location>
        <position position="1"/>
    </location>
</feature>
<organism evidence="1">
    <name type="scientific">marine metagenome</name>
    <dbReference type="NCBI Taxonomy" id="408172"/>
    <lineage>
        <taxon>unclassified sequences</taxon>
        <taxon>metagenomes</taxon>
        <taxon>ecological metagenomes</taxon>
    </lineage>
</organism>
<proteinExistence type="predicted"/>
<name>A0A383EXJ4_9ZZZZ</name>
<dbReference type="AlphaFoldDB" id="A0A383EXJ4"/>
<dbReference type="EMBL" id="UINC01229282">
    <property type="protein sequence ID" value="SVE60935.1"/>
    <property type="molecule type" value="Genomic_DNA"/>
</dbReference>
<sequence length="229" mass="26165">LRVLLSDLSADPAMIFWLDNCENHGENINENFGRELLELFSMGIGNYSEFDIKEASRAFTGWTFEQPMPLYPYGHFKSHFIYDENDHDEGKKKFLGKEGNFNGGDIIEIIVKTEACAKFISRHIYNFFVADEPQIPAWSIEPPQDQEAMKILVDTFLDSDADIKEVMRILFKSDFFKNSRFKRVKCPAEFIASTLKLTTELGPKDIRLGKLHGLSAVMGQTLLDPPTVE</sequence>
<protein>
    <recommendedName>
        <fullName evidence="2">DUF1800 domain-containing protein</fullName>
    </recommendedName>
</protein>
<reference evidence="1" key="1">
    <citation type="submission" date="2018-05" db="EMBL/GenBank/DDBJ databases">
        <authorList>
            <person name="Lanie J.A."/>
            <person name="Ng W.-L."/>
            <person name="Kazmierczak K.M."/>
            <person name="Andrzejewski T.M."/>
            <person name="Davidsen T.M."/>
            <person name="Wayne K.J."/>
            <person name="Tettelin H."/>
            <person name="Glass J.I."/>
            <person name="Rusch D."/>
            <person name="Podicherti R."/>
            <person name="Tsui H.-C.T."/>
            <person name="Winkler M.E."/>
        </authorList>
    </citation>
    <scope>NUCLEOTIDE SEQUENCE</scope>
</reference>
<dbReference type="InterPro" id="IPR014917">
    <property type="entry name" value="DUF1800"/>
</dbReference>
<dbReference type="Pfam" id="PF08811">
    <property type="entry name" value="DUF1800"/>
    <property type="match status" value="1"/>
</dbReference>
<evidence type="ECO:0008006" key="2">
    <source>
        <dbReference type="Google" id="ProtNLM"/>
    </source>
</evidence>